<dbReference type="GO" id="GO:0016779">
    <property type="term" value="F:nucleotidyltransferase activity"/>
    <property type="evidence" value="ECO:0007669"/>
    <property type="project" value="UniProtKB-KW"/>
</dbReference>
<proteinExistence type="predicted"/>
<sequence>MNLGVIVQARLDSSRLPQKALLPLGGEPLLVRVLEALRCIPAAYYILACPEDSYDIFKPLTEQAGFSIIAGPKEDVLGRFILALDAFKIDYCIRATADNPFVFADAAWSSAQETLNLEADYGTLTSMPYGSGVEIIRAEALRQADRETKDPYDREHVCPYLYNNPGRFYLHRPLAPQHWRAPEVRLTIDTRDDYEQALWLFETLTQAEAGCNDSLSARASETKTIPLRYQGAWILKHWHQREGH</sequence>
<gene>
    <name evidence="1" type="ordered locus">Spica_1635</name>
</gene>
<dbReference type="HOGENOM" id="CLU_072501_0_0_12"/>
<dbReference type="KEGG" id="scd:Spica_1635"/>
<dbReference type="EMBL" id="CP002868">
    <property type="protein sequence ID" value="AEJ19778.1"/>
    <property type="molecule type" value="Genomic_DNA"/>
</dbReference>
<dbReference type="Pfam" id="PF02348">
    <property type="entry name" value="CTP_transf_3"/>
    <property type="match status" value="1"/>
</dbReference>
<keyword evidence="2" id="KW-1185">Reference proteome</keyword>
<dbReference type="InterPro" id="IPR003329">
    <property type="entry name" value="Cytidylyl_trans"/>
</dbReference>
<dbReference type="AlphaFoldDB" id="F8F0S1"/>
<dbReference type="STRING" id="744872.Spica_1635"/>
<dbReference type="Gene3D" id="3.90.550.10">
    <property type="entry name" value="Spore Coat Polysaccharide Biosynthesis Protein SpsA, Chain A"/>
    <property type="match status" value="1"/>
</dbReference>
<dbReference type="SUPFAM" id="SSF53448">
    <property type="entry name" value="Nucleotide-diphospho-sugar transferases"/>
    <property type="match status" value="1"/>
</dbReference>
<organism evidence="1 2">
    <name type="scientific">Gracilinema caldarium (strain ATCC 51460 / DSM 7334 / H1)</name>
    <name type="common">Treponema caldarium</name>
    <dbReference type="NCBI Taxonomy" id="744872"/>
    <lineage>
        <taxon>Bacteria</taxon>
        <taxon>Pseudomonadati</taxon>
        <taxon>Spirochaetota</taxon>
        <taxon>Spirochaetia</taxon>
        <taxon>Spirochaetales</taxon>
        <taxon>Breznakiellaceae</taxon>
        <taxon>Gracilinema</taxon>
    </lineage>
</organism>
<dbReference type="RefSeq" id="WP_013969087.1">
    <property type="nucleotide sequence ID" value="NC_015732.1"/>
</dbReference>
<evidence type="ECO:0000313" key="1">
    <source>
        <dbReference type="EMBL" id="AEJ19778.1"/>
    </source>
</evidence>
<accession>F8F0S1</accession>
<name>F8F0S1_GRAC1</name>
<protein>
    <submittedName>
        <fullName evidence="1">Acylneuraminate cytidylyltransferase</fullName>
    </submittedName>
</protein>
<keyword evidence="1" id="KW-0808">Transferase</keyword>
<evidence type="ECO:0000313" key="2">
    <source>
        <dbReference type="Proteomes" id="UP000000503"/>
    </source>
</evidence>
<keyword evidence="1" id="KW-0548">Nucleotidyltransferase</keyword>
<reference evidence="2" key="1">
    <citation type="journal article" date="2013" name="Stand. Genomic Sci.">
        <title>Genome sequence of the thermophilic fresh-water bacterium Spirochaeta caldaria type strain (H1(T)), reclassification of Spirochaeta caldaria, Spirochaeta stenostrepta, and Spirochaeta zuelzerae in the genus Treponema as Treponema caldaria comb. nov., Treponema stenostrepta comb. nov., and Treponema zuelzerae comb. nov., and emendation of the genus Treponema.</title>
        <authorList>
            <person name="Abt B."/>
            <person name="Goker M."/>
            <person name="Scheuner C."/>
            <person name="Han C."/>
            <person name="Lu M."/>
            <person name="Misra M."/>
            <person name="Lapidus A."/>
            <person name="Nolan M."/>
            <person name="Lucas S."/>
            <person name="Hammon N."/>
            <person name="Deshpande S."/>
            <person name="Cheng J.F."/>
            <person name="Tapia R."/>
            <person name="Goodwin L.A."/>
            <person name="Pitluck S."/>
            <person name="Liolios K."/>
            <person name="Pagani I."/>
            <person name="Ivanova N."/>
            <person name="Mavromatis K."/>
            <person name="Mikhailova N."/>
            <person name="Huntemann M."/>
            <person name="Pati A."/>
            <person name="Chen A."/>
            <person name="Palaniappan K."/>
            <person name="Land M."/>
            <person name="Hauser L."/>
            <person name="Jeffries C.D."/>
            <person name="Rohde M."/>
            <person name="Spring S."/>
            <person name="Gronow S."/>
            <person name="Detter J.C."/>
            <person name="Bristow J."/>
            <person name="Eisen J.A."/>
            <person name="Markowitz V."/>
            <person name="Hugenholtz P."/>
            <person name="Kyrpides N.C."/>
            <person name="Woyke T."/>
            <person name="Klenk H.P."/>
        </authorList>
    </citation>
    <scope>NUCLEOTIDE SEQUENCE</scope>
    <source>
        <strain evidence="2">ATCC 51460 / DSM 7334 / H1</strain>
    </source>
</reference>
<dbReference type="Proteomes" id="UP000000503">
    <property type="component" value="Chromosome"/>
</dbReference>
<dbReference type="OrthoDB" id="9815559at2"/>
<dbReference type="InterPro" id="IPR029044">
    <property type="entry name" value="Nucleotide-diphossugar_trans"/>
</dbReference>
<dbReference type="eggNOG" id="COG1861">
    <property type="taxonomic scope" value="Bacteria"/>
</dbReference>